<dbReference type="Proteomes" id="UP000735302">
    <property type="component" value="Unassembled WGS sequence"/>
</dbReference>
<protein>
    <submittedName>
        <fullName evidence="10">Retrovirus-related pol polyprotein from transposon 17.6</fullName>
    </submittedName>
</protein>
<accession>A0AAV4AY34</accession>
<evidence type="ECO:0000256" key="4">
    <source>
        <dbReference type="ARBA" id="ARBA00022722"/>
    </source>
</evidence>
<reference evidence="10 11" key="1">
    <citation type="journal article" date="2021" name="Elife">
        <title>Chloroplast acquisition without the gene transfer in kleptoplastic sea slugs, Plakobranchus ocellatus.</title>
        <authorList>
            <person name="Maeda T."/>
            <person name="Takahashi S."/>
            <person name="Yoshida T."/>
            <person name="Shimamura S."/>
            <person name="Takaki Y."/>
            <person name="Nagai Y."/>
            <person name="Toyoda A."/>
            <person name="Suzuki Y."/>
            <person name="Arimoto A."/>
            <person name="Ishii H."/>
            <person name="Satoh N."/>
            <person name="Nishiyama T."/>
            <person name="Hasebe M."/>
            <person name="Maruyama T."/>
            <person name="Minagawa J."/>
            <person name="Obokata J."/>
            <person name="Shigenobu S."/>
        </authorList>
    </citation>
    <scope>NUCLEOTIDE SEQUENCE [LARGE SCALE GENOMIC DNA]</scope>
</reference>
<dbReference type="GO" id="GO:0003964">
    <property type="term" value="F:RNA-directed DNA polymerase activity"/>
    <property type="evidence" value="ECO:0007669"/>
    <property type="project" value="UniProtKB-KW"/>
</dbReference>
<organism evidence="10 11">
    <name type="scientific">Plakobranchus ocellatus</name>
    <dbReference type="NCBI Taxonomy" id="259542"/>
    <lineage>
        <taxon>Eukaryota</taxon>
        <taxon>Metazoa</taxon>
        <taxon>Spiralia</taxon>
        <taxon>Lophotrochozoa</taxon>
        <taxon>Mollusca</taxon>
        <taxon>Gastropoda</taxon>
        <taxon>Heterobranchia</taxon>
        <taxon>Euthyneura</taxon>
        <taxon>Panpulmonata</taxon>
        <taxon>Sacoglossa</taxon>
        <taxon>Placobranchoidea</taxon>
        <taxon>Plakobranchidae</taxon>
        <taxon>Plakobranchus</taxon>
    </lineage>
</organism>
<dbReference type="GO" id="GO:0004519">
    <property type="term" value="F:endonuclease activity"/>
    <property type="evidence" value="ECO:0007669"/>
    <property type="project" value="UniProtKB-KW"/>
</dbReference>
<keyword evidence="3" id="KW-0548">Nucleotidyltransferase</keyword>
<feature type="domain" description="Reverse transcriptase RNase H-like" evidence="9">
    <location>
        <begin position="91"/>
        <end position="169"/>
    </location>
</feature>
<dbReference type="FunFam" id="3.10.20.370:FF:000001">
    <property type="entry name" value="Retrovirus-related Pol polyprotein from transposon 17.6-like protein"/>
    <property type="match status" value="1"/>
</dbReference>
<keyword evidence="5" id="KW-0064">Aspartyl protease</keyword>
<dbReference type="EMBL" id="BLXT01004638">
    <property type="protein sequence ID" value="GFO16016.1"/>
    <property type="molecule type" value="Genomic_DNA"/>
</dbReference>
<dbReference type="GO" id="GO:0006508">
    <property type="term" value="P:proteolysis"/>
    <property type="evidence" value="ECO:0007669"/>
    <property type="project" value="UniProtKB-KW"/>
</dbReference>
<dbReference type="InterPro" id="IPR043128">
    <property type="entry name" value="Rev_trsase/Diguanyl_cyclase"/>
</dbReference>
<evidence type="ECO:0000256" key="1">
    <source>
        <dbReference type="ARBA" id="ARBA00022670"/>
    </source>
</evidence>
<evidence type="ECO:0000313" key="11">
    <source>
        <dbReference type="Proteomes" id="UP000735302"/>
    </source>
</evidence>
<keyword evidence="2" id="KW-0808">Transferase</keyword>
<evidence type="ECO:0000256" key="5">
    <source>
        <dbReference type="ARBA" id="ARBA00022750"/>
    </source>
</evidence>
<dbReference type="PANTHER" id="PTHR33064:SF37">
    <property type="entry name" value="RIBONUCLEASE H"/>
    <property type="match status" value="1"/>
</dbReference>
<dbReference type="PANTHER" id="PTHR33064">
    <property type="entry name" value="POL PROTEIN"/>
    <property type="match status" value="1"/>
</dbReference>
<dbReference type="CDD" id="cd09274">
    <property type="entry name" value="RNase_HI_RT_Ty3"/>
    <property type="match status" value="1"/>
</dbReference>
<dbReference type="GO" id="GO:0004190">
    <property type="term" value="F:aspartic-type endopeptidase activity"/>
    <property type="evidence" value="ECO:0007669"/>
    <property type="project" value="UniProtKB-KW"/>
</dbReference>
<dbReference type="Gene3D" id="3.30.70.270">
    <property type="match status" value="1"/>
</dbReference>
<dbReference type="AlphaFoldDB" id="A0AAV4AY34"/>
<evidence type="ECO:0000256" key="8">
    <source>
        <dbReference type="ARBA" id="ARBA00022918"/>
    </source>
</evidence>
<comment type="caution">
    <text evidence="10">The sequence shown here is derived from an EMBL/GenBank/DDBJ whole genome shotgun (WGS) entry which is preliminary data.</text>
</comment>
<keyword evidence="4" id="KW-0540">Nuclease</keyword>
<keyword evidence="11" id="KW-1185">Reference proteome</keyword>
<dbReference type="Pfam" id="PF17917">
    <property type="entry name" value="RT_RNaseH"/>
    <property type="match status" value="1"/>
</dbReference>
<dbReference type="InterPro" id="IPR041373">
    <property type="entry name" value="RT_RNaseH"/>
</dbReference>
<keyword evidence="1" id="KW-0645">Protease</keyword>
<keyword evidence="8" id="KW-0695">RNA-directed DNA polymerase</keyword>
<sequence length="170" mass="19589">MLGYLVSKGHIQPDPDRLKPLRDLNEPHNAKSKQRVIGMFAYYYYSSWIPKFSDKVQPLVKNNIFPLPQEVKESFELLKKEIEMAAVTTIDHESPLVVETDASDIAIAATLNQNGRPVAFFSRTLNQSERKHSSVEKEAYAIVEALRKWRHYLIGRHFQLVTDQKSVAFM</sequence>
<dbReference type="SUPFAM" id="SSF56672">
    <property type="entry name" value="DNA/RNA polymerases"/>
    <property type="match status" value="1"/>
</dbReference>
<evidence type="ECO:0000256" key="3">
    <source>
        <dbReference type="ARBA" id="ARBA00022695"/>
    </source>
</evidence>
<evidence type="ECO:0000256" key="7">
    <source>
        <dbReference type="ARBA" id="ARBA00022801"/>
    </source>
</evidence>
<keyword evidence="7" id="KW-0378">Hydrolase</keyword>
<evidence type="ECO:0000256" key="2">
    <source>
        <dbReference type="ARBA" id="ARBA00022679"/>
    </source>
</evidence>
<evidence type="ECO:0000259" key="9">
    <source>
        <dbReference type="Pfam" id="PF17917"/>
    </source>
</evidence>
<dbReference type="InterPro" id="IPR051320">
    <property type="entry name" value="Viral_Replic_Matur_Polypro"/>
</dbReference>
<evidence type="ECO:0000313" key="10">
    <source>
        <dbReference type="EMBL" id="GFO16016.1"/>
    </source>
</evidence>
<name>A0AAV4AY34_9GAST</name>
<proteinExistence type="predicted"/>
<gene>
    <name evidence="10" type="ORF">PoB_004252100</name>
</gene>
<keyword evidence="6" id="KW-0255">Endonuclease</keyword>
<evidence type="ECO:0000256" key="6">
    <source>
        <dbReference type="ARBA" id="ARBA00022759"/>
    </source>
</evidence>
<dbReference type="InterPro" id="IPR043502">
    <property type="entry name" value="DNA/RNA_pol_sf"/>
</dbReference>